<reference evidence="2" key="1">
    <citation type="submission" date="2021-03" db="EMBL/GenBank/DDBJ databases">
        <title>Ottowia sp. 27C isolated from the cloaca of a Giant Asian pond turtle (Heosemys grandis).</title>
        <authorList>
            <person name="Spergser J."/>
            <person name="Busse H.-J."/>
        </authorList>
    </citation>
    <scope>NUCLEOTIDE SEQUENCE</scope>
    <source>
        <strain evidence="2">27C</strain>
    </source>
</reference>
<name>A0A975CC87_9BURK</name>
<gene>
    <name evidence="2" type="ORF">J1M35_11565</name>
</gene>
<organism evidence="2 3">
    <name type="scientific">Ottowia testudinis</name>
    <dbReference type="NCBI Taxonomy" id="2816950"/>
    <lineage>
        <taxon>Bacteria</taxon>
        <taxon>Pseudomonadati</taxon>
        <taxon>Pseudomonadota</taxon>
        <taxon>Betaproteobacteria</taxon>
        <taxon>Burkholderiales</taxon>
        <taxon>Comamonadaceae</taxon>
        <taxon>Ottowia</taxon>
    </lineage>
</organism>
<dbReference type="AlphaFoldDB" id="A0A975CC87"/>
<evidence type="ECO:0000313" key="3">
    <source>
        <dbReference type="Proteomes" id="UP000663903"/>
    </source>
</evidence>
<evidence type="ECO:0000313" key="2">
    <source>
        <dbReference type="EMBL" id="QTD43793.1"/>
    </source>
</evidence>
<dbReference type="GO" id="GO:0050135">
    <property type="term" value="F:NADP+ nucleosidase activity"/>
    <property type="evidence" value="ECO:0007669"/>
    <property type="project" value="InterPro"/>
</dbReference>
<dbReference type="Proteomes" id="UP000663903">
    <property type="component" value="Chromosome"/>
</dbReference>
<dbReference type="Pfam" id="PF10137">
    <property type="entry name" value="CAP12-PCTIR_TIR"/>
    <property type="match status" value="1"/>
</dbReference>
<protein>
    <submittedName>
        <fullName evidence="2">Nucleotide-binding protein</fullName>
    </submittedName>
</protein>
<dbReference type="EMBL" id="CP071796">
    <property type="protein sequence ID" value="QTD43793.1"/>
    <property type="molecule type" value="Genomic_DNA"/>
</dbReference>
<sequence>MKKSSVVDFAVFAFTPDDVATIRKQEEAIARDNVVFELGLFIGAIGKDRCYIVKPRGVEMHLPSDLLGMNPADYAVDRPDGDVESALNYACKLIKDRIRDLGAIDRLPFSKTSKPFRHTANPPEYKLQDSDLLFLSECVKSEVSSPIGHSFDEIGRELSRYPYHILAISAIKLERLGYIAKLVEHTYNGDHQYFAFSATEDGLDAFLKHEARIAELNKPIVRTAKVSAKKSPQSFDQMDDDIPF</sequence>
<keyword evidence="3" id="KW-1185">Reference proteome</keyword>
<dbReference type="InterPro" id="IPR019302">
    <property type="entry name" value="CAP12/PCTIR_TIR_dom"/>
</dbReference>
<proteinExistence type="predicted"/>
<feature type="domain" description="CD-NTase-associated protein 12/Pycsar effector protein TIR" evidence="1">
    <location>
        <begin position="3"/>
        <end position="74"/>
    </location>
</feature>
<dbReference type="KEGG" id="otd:J1M35_11565"/>
<evidence type="ECO:0000259" key="1">
    <source>
        <dbReference type="Pfam" id="PF10137"/>
    </source>
</evidence>
<accession>A0A975CC87</accession>